<sequence>MKRSLSVIALTLLINACSTSSTGRQQITLFSSGELNKMGAASFEQLKEKEKIYQDSATNRYVRCIANDIIEQLPGNPKPSDWEVVVFDSEQVNAFALPGGKIGVYTGILKVAETPAQLAAIIGHEVAHVIEQHSNERMSSGQLAQIGLQAADAAMASQNVQNRNAWMAGLGLGLQYGVLMPYGRTHESEADIVGQKLMAKAGYDPKAAIQLWRNMAKGSKGAPPEFMSTHPSSDTRIRQLTNNLPNVNGDYQASSKGQCHLG</sequence>
<organism evidence="9 10">
    <name type="scientific">Thalassotalea euphylliae</name>
    <dbReference type="NCBI Taxonomy" id="1655234"/>
    <lineage>
        <taxon>Bacteria</taxon>
        <taxon>Pseudomonadati</taxon>
        <taxon>Pseudomonadota</taxon>
        <taxon>Gammaproteobacteria</taxon>
        <taxon>Alteromonadales</taxon>
        <taxon>Colwelliaceae</taxon>
        <taxon>Thalassotalea</taxon>
    </lineage>
</organism>
<proteinExistence type="inferred from homology"/>
<dbReference type="RefSeq" id="WP_116007499.1">
    <property type="nucleotide sequence ID" value="NZ_QUOU01000001.1"/>
</dbReference>
<evidence type="ECO:0000256" key="1">
    <source>
        <dbReference type="ARBA" id="ARBA00022670"/>
    </source>
</evidence>
<dbReference type="GO" id="GO:0046872">
    <property type="term" value="F:metal ion binding"/>
    <property type="evidence" value="ECO:0007669"/>
    <property type="project" value="UniProtKB-KW"/>
</dbReference>
<comment type="cofactor">
    <cofactor evidence="6">
        <name>Zn(2+)</name>
        <dbReference type="ChEBI" id="CHEBI:29105"/>
    </cofactor>
    <text evidence="6">Binds 1 zinc ion per subunit.</text>
</comment>
<comment type="similarity">
    <text evidence="6">Belongs to the peptidase M48 family.</text>
</comment>
<protein>
    <submittedName>
        <fullName evidence="9">M48 family peptidase</fullName>
    </submittedName>
</protein>
<accession>A0A3E0TQS6</accession>
<dbReference type="GO" id="GO:0016020">
    <property type="term" value="C:membrane"/>
    <property type="evidence" value="ECO:0007669"/>
    <property type="project" value="TreeGrafter"/>
</dbReference>
<dbReference type="Gene3D" id="3.30.2010.10">
    <property type="entry name" value="Metalloproteases ('zincins'), catalytic domain"/>
    <property type="match status" value="1"/>
</dbReference>
<dbReference type="Pfam" id="PF01435">
    <property type="entry name" value="Peptidase_M48"/>
    <property type="match status" value="1"/>
</dbReference>
<dbReference type="EMBL" id="QUOU01000001">
    <property type="protein sequence ID" value="REL26382.1"/>
    <property type="molecule type" value="Genomic_DNA"/>
</dbReference>
<dbReference type="PANTHER" id="PTHR22726">
    <property type="entry name" value="METALLOENDOPEPTIDASE OMA1"/>
    <property type="match status" value="1"/>
</dbReference>
<gene>
    <name evidence="9" type="ORF">DXX93_07180</name>
</gene>
<comment type="caution">
    <text evidence="9">The sequence shown here is derived from an EMBL/GenBank/DDBJ whole genome shotgun (WGS) entry which is preliminary data.</text>
</comment>
<feature type="domain" description="Peptidase M48" evidence="8">
    <location>
        <begin position="57"/>
        <end position="242"/>
    </location>
</feature>
<evidence type="ECO:0000256" key="2">
    <source>
        <dbReference type="ARBA" id="ARBA00022723"/>
    </source>
</evidence>
<evidence type="ECO:0000256" key="6">
    <source>
        <dbReference type="RuleBase" id="RU003983"/>
    </source>
</evidence>
<evidence type="ECO:0000259" key="8">
    <source>
        <dbReference type="Pfam" id="PF01435"/>
    </source>
</evidence>
<dbReference type="CDD" id="cd07331">
    <property type="entry name" value="M48C_Oma1_like"/>
    <property type="match status" value="1"/>
</dbReference>
<keyword evidence="2" id="KW-0479">Metal-binding</keyword>
<evidence type="ECO:0000313" key="10">
    <source>
        <dbReference type="Proteomes" id="UP000256478"/>
    </source>
</evidence>
<dbReference type="PANTHER" id="PTHR22726:SF24">
    <property type="entry name" value="M48 FAMILY METALLOPEPTIDASE"/>
    <property type="match status" value="1"/>
</dbReference>
<feature type="region of interest" description="Disordered" evidence="7">
    <location>
        <begin position="242"/>
        <end position="262"/>
    </location>
</feature>
<dbReference type="InterPro" id="IPR001915">
    <property type="entry name" value="Peptidase_M48"/>
</dbReference>
<dbReference type="OrthoDB" id="9810445at2"/>
<evidence type="ECO:0000313" key="9">
    <source>
        <dbReference type="EMBL" id="REL26382.1"/>
    </source>
</evidence>
<keyword evidence="5 6" id="KW-0482">Metalloprotease</keyword>
<reference evidence="9 10" key="1">
    <citation type="submission" date="2018-08" db="EMBL/GenBank/DDBJ databases">
        <title>Thalassotalea euphylliae genome.</title>
        <authorList>
            <person name="Summers S."/>
            <person name="Rice S.A."/>
            <person name="Freckelton M.L."/>
            <person name="Nedved B.T."/>
            <person name="Hadfield M.G."/>
        </authorList>
    </citation>
    <scope>NUCLEOTIDE SEQUENCE [LARGE SCALE GENOMIC DNA]</scope>
    <source>
        <strain evidence="9 10">H1</strain>
    </source>
</reference>
<dbReference type="Proteomes" id="UP000256478">
    <property type="component" value="Unassembled WGS sequence"/>
</dbReference>
<dbReference type="AlphaFoldDB" id="A0A3E0TQS6"/>
<keyword evidence="3 6" id="KW-0378">Hydrolase</keyword>
<name>A0A3E0TQS6_9GAMM</name>
<evidence type="ECO:0000256" key="3">
    <source>
        <dbReference type="ARBA" id="ARBA00022801"/>
    </source>
</evidence>
<evidence type="ECO:0000256" key="7">
    <source>
        <dbReference type="SAM" id="MobiDB-lite"/>
    </source>
</evidence>
<evidence type="ECO:0000256" key="5">
    <source>
        <dbReference type="ARBA" id="ARBA00023049"/>
    </source>
</evidence>
<evidence type="ECO:0000256" key="4">
    <source>
        <dbReference type="ARBA" id="ARBA00022833"/>
    </source>
</evidence>
<keyword evidence="1 6" id="KW-0645">Protease</keyword>
<keyword evidence="4 6" id="KW-0862">Zinc</keyword>
<dbReference type="GO" id="GO:0051603">
    <property type="term" value="P:proteolysis involved in protein catabolic process"/>
    <property type="evidence" value="ECO:0007669"/>
    <property type="project" value="TreeGrafter"/>
</dbReference>
<dbReference type="InterPro" id="IPR051156">
    <property type="entry name" value="Mito/Outer_Membr_Metalloprot"/>
</dbReference>
<dbReference type="GO" id="GO:0004222">
    <property type="term" value="F:metalloendopeptidase activity"/>
    <property type="evidence" value="ECO:0007669"/>
    <property type="project" value="InterPro"/>
</dbReference>